<dbReference type="Gene3D" id="3.30.1310.10">
    <property type="entry name" value="Nucleoid-associated protein YbaB-like domain"/>
    <property type="match status" value="1"/>
</dbReference>
<feature type="region of interest" description="Disordered" evidence="2">
    <location>
        <begin position="130"/>
        <end position="154"/>
    </location>
</feature>
<comment type="caution">
    <text evidence="3">The sequence shown here is derived from an EMBL/GenBank/DDBJ whole genome shotgun (WGS) entry which is preliminary data.</text>
</comment>
<name>A0A919EBT4_9ACTN</name>
<feature type="coiled-coil region" evidence="1">
    <location>
        <begin position="9"/>
        <end position="36"/>
    </location>
</feature>
<gene>
    <name evidence="3" type="ORF">GCM10018772_70960</name>
</gene>
<evidence type="ECO:0008006" key="5">
    <source>
        <dbReference type="Google" id="ProtNLM"/>
    </source>
</evidence>
<dbReference type="AlphaFoldDB" id="A0A919EBT4"/>
<keyword evidence="4" id="KW-1185">Reference proteome</keyword>
<dbReference type="GO" id="GO:0003677">
    <property type="term" value="F:DNA binding"/>
    <property type="evidence" value="ECO:0007669"/>
    <property type="project" value="InterPro"/>
</dbReference>
<organism evidence="3 4">
    <name type="scientific">Streptomyces fumanus</name>
    <dbReference type="NCBI Taxonomy" id="67302"/>
    <lineage>
        <taxon>Bacteria</taxon>
        <taxon>Bacillati</taxon>
        <taxon>Actinomycetota</taxon>
        <taxon>Actinomycetes</taxon>
        <taxon>Kitasatosporales</taxon>
        <taxon>Streptomycetaceae</taxon>
        <taxon>Streptomyces</taxon>
    </lineage>
</organism>
<feature type="compositionally biased region" description="Basic and acidic residues" evidence="2">
    <location>
        <begin position="133"/>
        <end position="154"/>
    </location>
</feature>
<sequence length="154" mass="16821">MDDEILKRLAQAKAEMEATKAAVARAEQELRRTSVTVVSRDRSVEVTVGPQGEISALQFLDGKYRTMGAPHLAASILEAAGEGRAQMARRVMDAFQPLQQPLPSLPEEFAVVPGMEFDWQEVFGSMLDLGDPGAKDRSASAKLRDEIVEDPEHG</sequence>
<dbReference type="InterPro" id="IPR036894">
    <property type="entry name" value="YbaB-like_sf"/>
</dbReference>
<evidence type="ECO:0000313" key="4">
    <source>
        <dbReference type="Proteomes" id="UP000630718"/>
    </source>
</evidence>
<dbReference type="Pfam" id="PF02575">
    <property type="entry name" value="YbaB_DNA_bd"/>
    <property type="match status" value="1"/>
</dbReference>
<protein>
    <recommendedName>
        <fullName evidence="5">YbaB/EbfC family DNA-binding protein</fullName>
    </recommendedName>
</protein>
<dbReference type="InterPro" id="IPR004401">
    <property type="entry name" value="YbaB/EbfC"/>
</dbReference>
<evidence type="ECO:0000256" key="1">
    <source>
        <dbReference type="SAM" id="Coils"/>
    </source>
</evidence>
<dbReference type="EMBL" id="BNBI01000027">
    <property type="protein sequence ID" value="GHF35407.1"/>
    <property type="molecule type" value="Genomic_DNA"/>
</dbReference>
<proteinExistence type="predicted"/>
<accession>A0A919EBT4</accession>
<dbReference type="RefSeq" id="WP_229910704.1">
    <property type="nucleotide sequence ID" value="NZ_BNBI01000027.1"/>
</dbReference>
<evidence type="ECO:0000313" key="3">
    <source>
        <dbReference type="EMBL" id="GHF35407.1"/>
    </source>
</evidence>
<reference evidence="3" key="2">
    <citation type="submission" date="2020-09" db="EMBL/GenBank/DDBJ databases">
        <authorList>
            <person name="Sun Q."/>
            <person name="Ohkuma M."/>
        </authorList>
    </citation>
    <scope>NUCLEOTIDE SEQUENCE</scope>
    <source>
        <strain evidence="3">JCM 4477</strain>
    </source>
</reference>
<keyword evidence="1" id="KW-0175">Coiled coil</keyword>
<reference evidence="3" key="1">
    <citation type="journal article" date="2014" name="Int. J. Syst. Evol. Microbiol.">
        <title>Complete genome sequence of Corynebacterium casei LMG S-19264T (=DSM 44701T), isolated from a smear-ripened cheese.</title>
        <authorList>
            <consortium name="US DOE Joint Genome Institute (JGI-PGF)"/>
            <person name="Walter F."/>
            <person name="Albersmeier A."/>
            <person name="Kalinowski J."/>
            <person name="Ruckert C."/>
        </authorList>
    </citation>
    <scope>NUCLEOTIDE SEQUENCE</scope>
    <source>
        <strain evidence="3">JCM 4477</strain>
    </source>
</reference>
<evidence type="ECO:0000256" key="2">
    <source>
        <dbReference type="SAM" id="MobiDB-lite"/>
    </source>
</evidence>
<dbReference type="Proteomes" id="UP000630718">
    <property type="component" value="Unassembled WGS sequence"/>
</dbReference>